<evidence type="ECO:0000313" key="1">
    <source>
        <dbReference type="EMBL" id="KAI3702833.1"/>
    </source>
</evidence>
<keyword evidence="2" id="KW-1185">Reference proteome</keyword>
<evidence type="ECO:0000313" key="2">
    <source>
        <dbReference type="Proteomes" id="UP001055879"/>
    </source>
</evidence>
<reference evidence="1 2" key="2">
    <citation type="journal article" date="2022" name="Mol. Ecol. Resour.">
        <title>The genomes of chicory, endive, great burdock and yacon provide insights into Asteraceae paleo-polyploidization history and plant inulin production.</title>
        <authorList>
            <person name="Fan W."/>
            <person name="Wang S."/>
            <person name="Wang H."/>
            <person name="Wang A."/>
            <person name="Jiang F."/>
            <person name="Liu H."/>
            <person name="Zhao H."/>
            <person name="Xu D."/>
            <person name="Zhang Y."/>
        </authorList>
    </citation>
    <scope>NUCLEOTIDE SEQUENCE [LARGE SCALE GENOMIC DNA]</scope>
    <source>
        <strain evidence="2">cv. Niubang</strain>
    </source>
</reference>
<dbReference type="Proteomes" id="UP001055879">
    <property type="component" value="Linkage Group LG09"/>
</dbReference>
<dbReference type="EMBL" id="CM042055">
    <property type="protein sequence ID" value="KAI3702833.1"/>
    <property type="molecule type" value="Genomic_DNA"/>
</dbReference>
<sequence length="197" mass="21684">MDSRNRSSRNPTIILKFKNPTMAIEQLAENDYSDDDDDEEEEEGYLQFGADGGFKKKKMVDSGGGGGKREIAGAVGGRMTPPSTSCCQVDSCGTDLAAAKAYHRRHKVCEVHSKAPVVVVAGILQRFCQQCSRFHEVSEFDEARRSCRSRLAGHNERRRKSSSEATTVDIQSSSLGQVGDQRRRAPVALGGEQFQIR</sequence>
<proteinExistence type="predicted"/>
<protein>
    <submittedName>
        <fullName evidence="1">Uncharacterized protein</fullName>
    </submittedName>
</protein>
<comment type="caution">
    <text evidence="1">The sequence shown here is derived from an EMBL/GenBank/DDBJ whole genome shotgun (WGS) entry which is preliminary data.</text>
</comment>
<name>A0ACB8ZZ41_ARCLA</name>
<reference evidence="2" key="1">
    <citation type="journal article" date="2022" name="Mol. Ecol. Resour.">
        <title>The genomes of chicory, endive, great burdock and yacon provide insights into Asteraceae palaeo-polyploidization history and plant inulin production.</title>
        <authorList>
            <person name="Fan W."/>
            <person name="Wang S."/>
            <person name="Wang H."/>
            <person name="Wang A."/>
            <person name="Jiang F."/>
            <person name="Liu H."/>
            <person name="Zhao H."/>
            <person name="Xu D."/>
            <person name="Zhang Y."/>
        </authorList>
    </citation>
    <scope>NUCLEOTIDE SEQUENCE [LARGE SCALE GENOMIC DNA]</scope>
    <source>
        <strain evidence="2">cv. Niubang</strain>
    </source>
</reference>
<gene>
    <name evidence="1" type="ORF">L6452_28585</name>
</gene>
<organism evidence="1 2">
    <name type="scientific">Arctium lappa</name>
    <name type="common">Greater burdock</name>
    <name type="synonym">Lappa major</name>
    <dbReference type="NCBI Taxonomy" id="4217"/>
    <lineage>
        <taxon>Eukaryota</taxon>
        <taxon>Viridiplantae</taxon>
        <taxon>Streptophyta</taxon>
        <taxon>Embryophyta</taxon>
        <taxon>Tracheophyta</taxon>
        <taxon>Spermatophyta</taxon>
        <taxon>Magnoliopsida</taxon>
        <taxon>eudicotyledons</taxon>
        <taxon>Gunneridae</taxon>
        <taxon>Pentapetalae</taxon>
        <taxon>asterids</taxon>
        <taxon>campanulids</taxon>
        <taxon>Asterales</taxon>
        <taxon>Asteraceae</taxon>
        <taxon>Carduoideae</taxon>
        <taxon>Cardueae</taxon>
        <taxon>Arctiinae</taxon>
        <taxon>Arctium</taxon>
    </lineage>
</organism>
<accession>A0ACB8ZZ41</accession>